<evidence type="ECO:0000313" key="2">
    <source>
        <dbReference type="EMBL" id="OAF59650.1"/>
    </source>
</evidence>
<sequence length="140" mass="15278">MKKRHHNGNGNPKRLYNPRSLTDKAHLDASIPRGMDEAPSLERPLESSDGPALSINVSAPSTSKTPPDGQTSGSPAALMTQKYRMKESRSTTHHLPLHRPNLTSPTNPSTRPPQTHLCTPITANPKGTGSVVCRLWPHRL</sequence>
<dbReference type="AlphaFoldDB" id="A0A177ACW9"/>
<proteinExistence type="predicted"/>
<feature type="compositionally biased region" description="Polar residues" evidence="1">
    <location>
        <begin position="55"/>
        <end position="74"/>
    </location>
</feature>
<feature type="compositionally biased region" description="Polar residues" evidence="1">
    <location>
        <begin position="101"/>
        <end position="123"/>
    </location>
</feature>
<dbReference type="GeneID" id="36286779"/>
<organism evidence="2">
    <name type="scientific">Pseudogymnoascus destructans</name>
    <dbReference type="NCBI Taxonomy" id="655981"/>
    <lineage>
        <taxon>Eukaryota</taxon>
        <taxon>Fungi</taxon>
        <taxon>Dikarya</taxon>
        <taxon>Ascomycota</taxon>
        <taxon>Pezizomycotina</taxon>
        <taxon>Leotiomycetes</taxon>
        <taxon>Thelebolales</taxon>
        <taxon>Thelebolaceae</taxon>
        <taxon>Pseudogymnoascus</taxon>
    </lineage>
</organism>
<dbReference type="Proteomes" id="UP000077154">
    <property type="component" value="Unassembled WGS sequence"/>
</dbReference>
<name>A0A177ACW9_9PEZI</name>
<dbReference type="EMBL" id="KV441393">
    <property type="protein sequence ID" value="OAF59650.1"/>
    <property type="molecule type" value="Genomic_DNA"/>
</dbReference>
<reference evidence="2" key="1">
    <citation type="submission" date="2016-03" db="EMBL/GenBank/DDBJ databases">
        <title>Updated assembly of Pseudogymnoascus destructans, the fungus causing white-nose syndrome of bats.</title>
        <authorList>
            <person name="Palmer J.M."/>
            <person name="Drees K.P."/>
            <person name="Foster J.T."/>
            <person name="Lindner D.L."/>
        </authorList>
    </citation>
    <scope>NUCLEOTIDE SEQUENCE [LARGE SCALE GENOMIC DNA]</scope>
    <source>
        <strain evidence="2">20631-21</strain>
    </source>
</reference>
<feature type="region of interest" description="Disordered" evidence="1">
    <location>
        <begin position="1"/>
        <end position="123"/>
    </location>
</feature>
<accession>A0A177ACW9</accession>
<protein>
    <submittedName>
        <fullName evidence="2">Uncharacterized protein</fullName>
    </submittedName>
</protein>
<evidence type="ECO:0000256" key="1">
    <source>
        <dbReference type="SAM" id="MobiDB-lite"/>
    </source>
</evidence>
<gene>
    <name evidence="2" type="ORF">VC83_03705</name>
</gene>
<dbReference type="RefSeq" id="XP_024324933.1">
    <property type="nucleotide sequence ID" value="XM_024467348.1"/>
</dbReference>